<protein>
    <submittedName>
        <fullName evidence="1">Uncharacterized protein</fullName>
    </submittedName>
</protein>
<gene>
    <name evidence="1" type="ORF">H8R05_10870</name>
</gene>
<evidence type="ECO:0000313" key="2">
    <source>
        <dbReference type="Proteomes" id="UP000602181"/>
    </source>
</evidence>
<organism evidence="1 2">
    <name type="scientific">Anaerotruncus massiliensis</name>
    <name type="common">ex Togo et al. 2019</name>
    <dbReference type="NCBI Taxonomy" id="1673720"/>
    <lineage>
        <taxon>Bacteria</taxon>
        <taxon>Bacillati</taxon>
        <taxon>Bacillota</taxon>
        <taxon>Clostridia</taxon>
        <taxon>Eubacteriales</taxon>
        <taxon>Oscillospiraceae</taxon>
        <taxon>Anaerotruncus</taxon>
    </lineage>
</organism>
<reference evidence="1 2" key="1">
    <citation type="submission" date="2020-08" db="EMBL/GenBank/DDBJ databases">
        <authorList>
            <person name="Liu C."/>
            <person name="Sun Q."/>
        </authorList>
    </citation>
    <scope>NUCLEOTIDE SEQUENCE [LARGE SCALE GENOMIC DNA]</scope>
    <source>
        <strain evidence="1 2">22A2-44</strain>
    </source>
</reference>
<evidence type="ECO:0000313" key="1">
    <source>
        <dbReference type="EMBL" id="MBC3939412.1"/>
    </source>
</evidence>
<name>A0ABR7AHF4_9FIRM</name>
<dbReference type="EMBL" id="JACOIH010000021">
    <property type="protein sequence ID" value="MBC3939412.1"/>
    <property type="molecule type" value="Genomic_DNA"/>
</dbReference>
<proteinExistence type="predicted"/>
<comment type="caution">
    <text evidence="1">The sequence shown here is derived from an EMBL/GenBank/DDBJ whole genome shotgun (WGS) entry which is preliminary data.</text>
</comment>
<dbReference type="Proteomes" id="UP000602181">
    <property type="component" value="Unassembled WGS sequence"/>
</dbReference>
<accession>A0ABR7AHF4</accession>
<keyword evidence="2" id="KW-1185">Reference proteome</keyword>
<sequence>MVQLTFAQFKRMKPKYKRRLILVTLIALALCIGVLFGISKGIEALRVRLNTTTLDKITAANVLDKASMNKILEVMKQDDSANVLVVDSVLTMSGEGRVTELTMNLTNLVSQGSAEEWRLTATEKKAKLRKVKTRYENLNAQRLRLMEFKTYYPALSRAASPQLLTLLTDRAPAGANGSYTFTDHFGNNLSPEYDSYLARGLEGVWVSRIGGVSGFAEGYARPNDCAPAVVSVEAVDTARSKNKKVVLLPPEDRFVVLLEAGPYA</sequence>
<dbReference type="RefSeq" id="WP_158595675.1">
    <property type="nucleotide sequence ID" value="NZ_JACOIH010000021.1"/>
</dbReference>